<dbReference type="AlphaFoldDB" id="A0A9P8Q0N1"/>
<gene>
    <name evidence="2" type="ORF">WICPIJ_008008</name>
</gene>
<evidence type="ECO:0000313" key="3">
    <source>
        <dbReference type="Proteomes" id="UP000774326"/>
    </source>
</evidence>
<dbReference type="EMBL" id="JAEUBG010004634">
    <property type="protein sequence ID" value="KAH3681000.1"/>
    <property type="molecule type" value="Genomic_DNA"/>
</dbReference>
<feature type="transmembrane region" description="Helical" evidence="1">
    <location>
        <begin position="356"/>
        <end position="380"/>
    </location>
</feature>
<protein>
    <submittedName>
        <fullName evidence="2">Uncharacterized protein</fullName>
    </submittedName>
</protein>
<keyword evidence="1" id="KW-0812">Transmembrane</keyword>
<reference evidence="2" key="2">
    <citation type="submission" date="2021-01" db="EMBL/GenBank/DDBJ databases">
        <authorList>
            <person name="Schikora-Tamarit M.A."/>
        </authorList>
    </citation>
    <scope>NUCLEOTIDE SEQUENCE</scope>
    <source>
        <strain evidence="2">CBS2887</strain>
    </source>
</reference>
<evidence type="ECO:0000313" key="2">
    <source>
        <dbReference type="EMBL" id="KAH3681000.1"/>
    </source>
</evidence>
<comment type="caution">
    <text evidence="2">The sequence shown here is derived from an EMBL/GenBank/DDBJ whole genome shotgun (WGS) entry which is preliminary data.</text>
</comment>
<reference evidence="2" key="1">
    <citation type="journal article" date="2021" name="Open Biol.">
        <title>Shared evolutionary footprints suggest mitochondrial oxidative damage underlies multiple complex I losses in fungi.</title>
        <authorList>
            <person name="Schikora-Tamarit M.A."/>
            <person name="Marcet-Houben M."/>
            <person name="Nosek J."/>
            <person name="Gabaldon T."/>
        </authorList>
    </citation>
    <scope>NUCLEOTIDE SEQUENCE</scope>
    <source>
        <strain evidence="2">CBS2887</strain>
    </source>
</reference>
<name>A0A9P8Q0N1_WICPI</name>
<keyword evidence="1" id="KW-0472">Membrane</keyword>
<evidence type="ECO:0000256" key="1">
    <source>
        <dbReference type="SAM" id="Phobius"/>
    </source>
</evidence>
<dbReference type="Proteomes" id="UP000774326">
    <property type="component" value="Unassembled WGS sequence"/>
</dbReference>
<keyword evidence="3" id="KW-1185">Reference proteome</keyword>
<sequence>MAIQIDEFLKPIRLNGIYVYDIREDDNESSKRILQCACFAASSFPSCLNRTIQGELDFMPPGQALSYYPNEQDFRNPLDQDLLGRLVHVHEPSRHELDLILRYYGLLKVKPYLVNDYGHDIIDLNVIDSKAEGEVKITRFVVPIISECSQFVSFLRMTLITKPQHTYSGTATNFMKQTVDLLFTQPIDSFGIGSQNFGPSYDSQIDVKKLFLIFLSKELKPILEVYPIRPSITLYSVCLKFLIGKSKEISDKISNGEIKDTLFLENPKLLPQFQRFTDNLDTHLFSGWYLEQDKVVKMSGTVLKTSWGSQIVTYVDKAKKEYDISRAFESLKSHQHCFKEKIDQRLLLTPLSSQSVYPIALLFKIVAMLVLLVFCIMGSFEAF</sequence>
<accession>A0A9P8Q0N1</accession>
<proteinExistence type="predicted"/>
<keyword evidence="1" id="KW-1133">Transmembrane helix</keyword>
<organism evidence="2 3">
    <name type="scientific">Wickerhamomyces pijperi</name>
    <name type="common">Yeast</name>
    <name type="synonym">Pichia pijperi</name>
    <dbReference type="NCBI Taxonomy" id="599730"/>
    <lineage>
        <taxon>Eukaryota</taxon>
        <taxon>Fungi</taxon>
        <taxon>Dikarya</taxon>
        <taxon>Ascomycota</taxon>
        <taxon>Saccharomycotina</taxon>
        <taxon>Saccharomycetes</taxon>
        <taxon>Phaffomycetales</taxon>
        <taxon>Wickerhamomycetaceae</taxon>
        <taxon>Wickerhamomyces</taxon>
    </lineage>
</organism>